<proteinExistence type="predicted"/>
<name>A0ABR4CXA4_9HELO</name>
<protein>
    <submittedName>
        <fullName evidence="3">Uncharacterized protein</fullName>
    </submittedName>
</protein>
<evidence type="ECO:0000313" key="4">
    <source>
        <dbReference type="Proteomes" id="UP001595075"/>
    </source>
</evidence>
<evidence type="ECO:0000256" key="2">
    <source>
        <dbReference type="SAM" id="SignalP"/>
    </source>
</evidence>
<gene>
    <name evidence="3" type="ORF">VTL71DRAFT_11010</name>
</gene>
<evidence type="ECO:0000256" key="1">
    <source>
        <dbReference type="SAM" id="MobiDB-lite"/>
    </source>
</evidence>
<keyword evidence="4" id="KW-1185">Reference proteome</keyword>
<feature type="region of interest" description="Disordered" evidence="1">
    <location>
        <begin position="40"/>
        <end position="59"/>
    </location>
</feature>
<dbReference type="EMBL" id="JAZHXI010000003">
    <property type="protein sequence ID" value="KAL2073684.1"/>
    <property type="molecule type" value="Genomic_DNA"/>
</dbReference>
<sequence>MFFSNVLMLGSGLLMATTGVEARAIGKLSFLPHLPLSSSSSSTTLSTDQQPAQNTCAFSPHLPLRTTQSSFSIPGSAWPLLRTLLSEHILPQSTTTPSEPKSESSSPSQPEAPLIVRNSVATLPLRSFSKDDALESLVLGLVFSTGEAQSSDKELRRSLPAKVVGEEERRSCVEEAIRKVESERMMEGVLELDGRGSTVGFLIYRVD</sequence>
<organism evidence="3 4">
    <name type="scientific">Oculimacula yallundae</name>
    <dbReference type="NCBI Taxonomy" id="86028"/>
    <lineage>
        <taxon>Eukaryota</taxon>
        <taxon>Fungi</taxon>
        <taxon>Dikarya</taxon>
        <taxon>Ascomycota</taxon>
        <taxon>Pezizomycotina</taxon>
        <taxon>Leotiomycetes</taxon>
        <taxon>Helotiales</taxon>
        <taxon>Ploettnerulaceae</taxon>
        <taxon>Oculimacula</taxon>
    </lineage>
</organism>
<keyword evidence="2" id="KW-0732">Signal</keyword>
<evidence type="ECO:0000313" key="3">
    <source>
        <dbReference type="EMBL" id="KAL2073684.1"/>
    </source>
</evidence>
<comment type="caution">
    <text evidence="3">The sequence shown here is derived from an EMBL/GenBank/DDBJ whole genome shotgun (WGS) entry which is preliminary data.</text>
</comment>
<reference evidence="3 4" key="1">
    <citation type="journal article" date="2024" name="Commun. Biol.">
        <title>Comparative genomic analysis of thermophilic fungi reveals convergent evolutionary adaptations and gene losses.</title>
        <authorList>
            <person name="Steindorff A.S."/>
            <person name="Aguilar-Pontes M.V."/>
            <person name="Robinson A.J."/>
            <person name="Andreopoulos B."/>
            <person name="LaButti K."/>
            <person name="Kuo A."/>
            <person name="Mondo S."/>
            <person name="Riley R."/>
            <person name="Otillar R."/>
            <person name="Haridas S."/>
            <person name="Lipzen A."/>
            <person name="Grimwood J."/>
            <person name="Schmutz J."/>
            <person name="Clum A."/>
            <person name="Reid I.D."/>
            <person name="Moisan M.C."/>
            <person name="Butler G."/>
            <person name="Nguyen T.T.M."/>
            <person name="Dewar K."/>
            <person name="Conant G."/>
            <person name="Drula E."/>
            <person name="Henrissat B."/>
            <person name="Hansel C."/>
            <person name="Singer S."/>
            <person name="Hutchinson M.I."/>
            <person name="de Vries R.P."/>
            <person name="Natvig D.O."/>
            <person name="Powell A.J."/>
            <person name="Tsang A."/>
            <person name="Grigoriev I.V."/>
        </authorList>
    </citation>
    <scope>NUCLEOTIDE SEQUENCE [LARGE SCALE GENOMIC DNA]</scope>
    <source>
        <strain evidence="3 4">CBS 494.80</strain>
    </source>
</reference>
<feature type="compositionally biased region" description="Low complexity" evidence="1">
    <location>
        <begin position="92"/>
        <end position="111"/>
    </location>
</feature>
<feature type="signal peptide" evidence="2">
    <location>
        <begin position="1"/>
        <end position="22"/>
    </location>
</feature>
<feature type="compositionally biased region" description="Polar residues" evidence="1">
    <location>
        <begin position="48"/>
        <end position="57"/>
    </location>
</feature>
<accession>A0ABR4CXA4</accession>
<feature type="chain" id="PRO_5045715849" evidence="2">
    <location>
        <begin position="23"/>
        <end position="207"/>
    </location>
</feature>
<feature type="region of interest" description="Disordered" evidence="1">
    <location>
        <begin position="92"/>
        <end position="114"/>
    </location>
</feature>
<dbReference type="Proteomes" id="UP001595075">
    <property type="component" value="Unassembled WGS sequence"/>
</dbReference>